<name>A0A7X4GWM3_9BURK</name>
<evidence type="ECO:0000313" key="1">
    <source>
        <dbReference type="EMBL" id="MYM70923.1"/>
    </source>
</evidence>
<dbReference type="RefSeq" id="WP_161048754.1">
    <property type="nucleotide sequence ID" value="NZ_WWCR01000001.1"/>
</dbReference>
<dbReference type="InterPro" id="IPR012668">
    <property type="entry name" value="CHP02466"/>
</dbReference>
<sequence length="213" mass="23263">MEKSELTVRKLFCTPLLLCHLEGAEEINQALLQHFLSKPEQEPGRRHSNLGGWQSEDNLHTLALPAAQRLCRMVTDVVDAATAVHVPGGLIEASLAWRLNAWVNINSSGASNAVHGHAGAFWSAIYYVDDGGAGPENGGELFFYDPRGLLPAMHDPLLRFRIEGCVTAGYTEKITPEAGMLLVFPSWLLHSVDPFFGERPRVSVAFNFGTPTG</sequence>
<dbReference type="Pfam" id="PF13759">
    <property type="entry name" value="2OG-FeII_Oxy_5"/>
    <property type="match status" value="1"/>
</dbReference>
<dbReference type="Gene3D" id="2.60.120.620">
    <property type="entry name" value="q2cbj1_9rhob like domain"/>
    <property type="match status" value="1"/>
</dbReference>
<comment type="caution">
    <text evidence="1">The sequence shown here is derived from an EMBL/GenBank/DDBJ whole genome shotgun (WGS) entry which is preliminary data.</text>
</comment>
<proteinExistence type="predicted"/>
<dbReference type="AlphaFoldDB" id="A0A7X4GWM3"/>
<dbReference type="NCBIfam" id="TIGR02466">
    <property type="entry name" value="TIGR02466 family protein"/>
    <property type="match status" value="1"/>
</dbReference>
<accession>A0A7X4GWM3</accession>
<evidence type="ECO:0000313" key="2">
    <source>
        <dbReference type="Proteomes" id="UP000469734"/>
    </source>
</evidence>
<organism evidence="1 2">
    <name type="scientific">Duganella margarita</name>
    <dbReference type="NCBI Taxonomy" id="2692170"/>
    <lineage>
        <taxon>Bacteria</taxon>
        <taxon>Pseudomonadati</taxon>
        <taxon>Pseudomonadota</taxon>
        <taxon>Betaproteobacteria</taxon>
        <taxon>Burkholderiales</taxon>
        <taxon>Oxalobacteraceae</taxon>
        <taxon>Telluria group</taxon>
        <taxon>Duganella</taxon>
    </lineage>
</organism>
<dbReference type="Proteomes" id="UP000469734">
    <property type="component" value="Unassembled WGS sequence"/>
</dbReference>
<reference evidence="1 2" key="1">
    <citation type="submission" date="2019-12" db="EMBL/GenBank/DDBJ databases">
        <title>Novel species isolated from a subtropical stream in China.</title>
        <authorList>
            <person name="Lu H."/>
        </authorList>
    </citation>
    <scope>NUCLEOTIDE SEQUENCE [LARGE SCALE GENOMIC DNA]</scope>
    <source>
        <strain evidence="1 2">FT134W</strain>
    </source>
</reference>
<dbReference type="EMBL" id="WWCR01000001">
    <property type="protein sequence ID" value="MYM70923.1"/>
    <property type="molecule type" value="Genomic_DNA"/>
</dbReference>
<evidence type="ECO:0008006" key="3">
    <source>
        <dbReference type="Google" id="ProtNLM"/>
    </source>
</evidence>
<protein>
    <recommendedName>
        <fullName evidence="3">2OG-Fe(II) oxygenase</fullName>
    </recommendedName>
</protein>
<gene>
    <name evidence="1" type="ORF">GTP56_01760</name>
</gene>